<evidence type="ECO:0000313" key="7">
    <source>
        <dbReference type="EMBL" id="MBU3851189.1"/>
    </source>
</evidence>
<keyword evidence="3" id="KW-0813">Transport</keyword>
<gene>
    <name evidence="7" type="ORF">H9901_00540</name>
</gene>
<dbReference type="Pfam" id="PF13416">
    <property type="entry name" value="SBP_bac_8"/>
    <property type="match status" value="1"/>
</dbReference>
<dbReference type="CDD" id="cd14748">
    <property type="entry name" value="PBP2_UgpB"/>
    <property type="match status" value="1"/>
</dbReference>
<dbReference type="PROSITE" id="PS01037">
    <property type="entry name" value="SBP_BACTERIAL_1"/>
    <property type="match status" value="1"/>
</dbReference>
<name>A0A948WZ51_9LACO</name>
<dbReference type="InterPro" id="IPR006061">
    <property type="entry name" value="SBP_1_CS"/>
</dbReference>
<accession>A0A948WZ51</accession>
<dbReference type="PANTHER" id="PTHR43649:SF31">
    <property type="entry name" value="SN-GLYCEROL-3-PHOSPHATE-BINDING PERIPLASMIC PROTEIN UGPB"/>
    <property type="match status" value="1"/>
</dbReference>
<dbReference type="AlphaFoldDB" id="A0A948WZ51"/>
<dbReference type="GO" id="GO:0055085">
    <property type="term" value="P:transmembrane transport"/>
    <property type="evidence" value="ECO:0007669"/>
    <property type="project" value="InterPro"/>
</dbReference>
<evidence type="ECO:0000256" key="5">
    <source>
        <dbReference type="ARBA" id="ARBA00022764"/>
    </source>
</evidence>
<evidence type="ECO:0000256" key="2">
    <source>
        <dbReference type="ARBA" id="ARBA00008520"/>
    </source>
</evidence>
<protein>
    <submittedName>
        <fullName evidence="7">ABC transporter substrate-binding protein</fullName>
    </submittedName>
</protein>
<reference evidence="7" key="2">
    <citation type="submission" date="2021-04" db="EMBL/GenBank/DDBJ databases">
        <authorList>
            <person name="Gilroy R."/>
        </authorList>
    </citation>
    <scope>NUCLEOTIDE SEQUENCE</scope>
    <source>
        <strain evidence="7">F6-6636</strain>
    </source>
</reference>
<dbReference type="Gene3D" id="3.40.190.10">
    <property type="entry name" value="Periplasmic binding protein-like II"/>
    <property type="match status" value="2"/>
</dbReference>
<keyword evidence="5" id="KW-0574">Periplasm</keyword>
<comment type="caution">
    <text evidence="7">The sequence shown here is derived from an EMBL/GenBank/DDBJ whole genome shotgun (WGS) entry which is preliminary data.</text>
</comment>
<evidence type="ECO:0000256" key="4">
    <source>
        <dbReference type="ARBA" id="ARBA00022729"/>
    </source>
</evidence>
<dbReference type="GO" id="GO:0030313">
    <property type="term" value="C:cell envelope"/>
    <property type="evidence" value="ECO:0007669"/>
    <property type="project" value="UniProtKB-SubCell"/>
</dbReference>
<comment type="similarity">
    <text evidence="2">Belongs to the bacterial solute-binding protein 1 family.</text>
</comment>
<keyword evidence="4 6" id="KW-0732">Signal</keyword>
<organism evidence="7 8">
    <name type="scientific">Candidatus Paralactobacillus gallistercoris</name>
    <dbReference type="NCBI Taxonomy" id="2838724"/>
    <lineage>
        <taxon>Bacteria</taxon>
        <taxon>Bacillati</taxon>
        <taxon>Bacillota</taxon>
        <taxon>Bacilli</taxon>
        <taxon>Lactobacillales</taxon>
        <taxon>Lactobacillaceae</taxon>
        <taxon>Lactobacillus</taxon>
    </lineage>
</organism>
<evidence type="ECO:0000256" key="6">
    <source>
        <dbReference type="SAM" id="SignalP"/>
    </source>
</evidence>
<reference evidence="7" key="1">
    <citation type="journal article" date="2021" name="PeerJ">
        <title>Extensive microbial diversity within the chicken gut microbiome revealed by metagenomics and culture.</title>
        <authorList>
            <person name="Gilroy R."/>
            <person name="Ravi A."/>
            <person name="Getino M."/>
            <person name="Pursley I."/>
            <person name="Horton D.L."/>
            <person name="Alikhan N.F."/>
            <person name="Baker D."/>
            <person name="Gharbi K."/>
            <person name="Hall N."/>
            <person name="Watson M."/>
            <person name="Adriaenssens E.M."/>
            <person name="Foster-Nyarko E."/>
            <person name="Jarju S."/>
            <person name="Secka A."/>
            <person name="Antonio M."/>
            <person name="Oren A."/>
            <person name="Chaudhuri R.R."/>
            <person name="La Ragione R."/>
            <person name="Hildebrand F."/>
            <person name="Pallen M.J."/>
        </authorList>
    </citation>
    <scope>NUCLEOTIDE SEQUENCE</scope>
    <source>
        <strain evidence="7">F6-6636</strain>
    </source>
</reference>
<comment type="subcellular location">
    <subcellularLocation>
        <location evidence="1">Cell envelope</location>
    </subcellularLocation>
</comment>
<dbReference type="PROSITE" id="PS51257">
    <property type="entry name" value="PROKAR_LIPOPROTEIN"/>
    <property type="match status" value="1"/>
</dbReference>
<dbReference type="InterPro" id="IPR006059">
    <property type="entry name" value="SBP"/>
</dbReference>
<dbReference type="InterPro" id="IPR050490">
    <property type="entry name" value="Bact_solute-bd_prot1"/>
</dbReference>
<sequence length="429" mass="47626">MKHKRSRWIFLLALPLVLLLASCGNKQAASDSSSNGPIKIQVWTAMTGKPATQFQQIVDDYNKSQKKYKVVATSQGNYNQLNQKIMAAAKSNTLPALAQLSYVNTPDLVKNQLLQPLDSFINGKNGLSAAELNNIYPAFRTSMQYKGKYYTVPFNKAPRVLFYNKNLLNKYGLSVPQTWDDVVNDAKKVKNDGIVGLGFDKNCDIGFTGIVQEFGNPLISQNLRVNFDTPTTEKAMNFFVDNIKNGYMETAGSDIYYYKKFLNGKSLFYFGSSSNISNITANAPQGFEWGTAAVPSQNGKRVSAIGGADLMMMKNISKEQQDGAWDFMKYVISPKVTAKWAELSGYVPVNKAAVNLSDFQAYLNKNPYEKAAVDALDYGSQPVAFQNYASYQQSYLNGLTQMLTLQKSPSQVLPELQKDAQQAVKGQQQ</sequence>
<proteinExistence type="inferred from homology"/>
<evidence type="ECO:0000313" key="8">
    <source>
        <dbReference type="Proteomes" id="UP000777303"/>
    </source>
</evidence>
<feature type="chain" id="PRO_5037405740" evidence="6">
    <location>
        <begin position="29"/>
        <end position="429"/>
    </location>
</feature>
<dbReference type="PANTHER" id="PTHR43649">
    <property type="entry name" value="ARABINOSE-BINDING PROTEIN-RELATED"/>
    <property type="match status" value="1"/>
</dbReference>
<dbReference type="EMBL" id="JAHLFS010000009">
    <property type="protein sequence ID" value="MBU3851189.1"/>
    <property type="molecule type" value="Genomic_DNA"/>
</dbReference>
<evidence type="ECO:0000256" key="3">
    <source>
        <dbReference type="ARBA" id="ARBA00022448"/>
    </source>
</evidence>
<dbReference type="Proteomes" id="UP000777303">
    <property type="component" value="Unassembled WGS sequence"/>
</dbReference>
<evidence type="ECO:0000256" key="1">
    <source>
        <dbReference type="ARBA" id="ARBA00004196"/>
    </source>
</evidence>
<dbReference type="SUPFAM" id="SSF53850">
    <property type="entry name" value="Periplasmic binding protein-like II"/>
    <property type="match status" value="1"/>
</dbReference>
<feature type="signal peptide" evidence="6">
    <location>
        <begin position="1"/>
        <end position="28"/>
    </location>
</feature>